<feature type="compositionally biased region" description="Polar residues" evidence="1">
    <location>
        <begin position="496"/>
        <end position="510"/>
    </location>
</feature>
<organism evidence="2 3">
    <name type="scientific">Serinibacter arcticus</name>
    <dbReference type="NCBI Taxonomy" id="1655435"/>
    <lineage>
        <taxon>Bacteria</taxon>
        <taxon>Bacillati</taxon>
        <taxon>Actinomycetota</taxon>
        <taxon>Actinomycetes</taxon>
        <taxon>Micrococcales</taxon>
        <taxon>Beutenbergiaceae</taxon>
        <taxon>Serinibacter</taxon>
    </lineage>
</organism>
<reference evidence="2 3" key="1">
    <citation type="submission" date="2018-03" db="EMBL/GenBank/DDBJ databases">
        <title>Genome assembly of novel Miniimonas species PCH200.</title>
        <authorList>
            <person name="Thakur V."/>
            <person name="Kumar V."/>
            <person name="Singh D."/>
        </authorList>
    </citation>
    <scope>NUCLEOTIDE SEQUENCE [LARGE SCALE GENOMIC DNA]</scope>
    <source>
        <strain evidence="2 3">PCH200</strain>
    </source>
</reference>
<feature type="region of interest" description="Disordered" evidence="1">
    <location>
        <begin position="485"/>
        <end position="510"/>
    </location>
</feature>
<protein>
    <submittedName>
        <fullName evidence="2">Uncharacterized protein</fullName>
    </submittedName>
</protein>
<accession>A0A2U1ZW85</accession>
<dbReference type="AlphaFoldDB" id="A0A2U1ZW85"/>
<comment type="caution">
    <text evidence="2">The sequence shown here is derived from an EMBL/GenBank/DDBJ whole genome shotgun (WGS) entry which is preliminary data.</text>
</comment>
<sequence length="510" mass="53825">MTEQDGTILDDDASVSLVPIDENGAVAVFARSPESARAVLDTLRPGTASTNVARLAFDTAVDGLGLSGAAVSGATSAATALASLQGVVQFAPETMALLNNGHHLMQAAATGQQMGTVVNSAGVVVANARFVPLGQAATVGSVAVALGPAVALAAIQFQLNRLENLLGEVKLITQSLLAEARTERWAEVEARIDRINRELGWVIELGTVPAHLIENIAGDAVALHAFALATTELLASRVEDLSGRIRARDKRERLELQAQAIARDAVDLSLAADAWMAVETLRSFHIQQDSDSVAQRYGERVYGHALSTADTWRAQANDTLTDVQRLLSRIAAQEPNVLRRNDRRSASIARRVSNALATALPEVEPRRLRTPDGTPGLDADAAALVLQEARWVLEPDADIEALVAVNINGEPGFRLETSERVLVGETAKFLAAGEYVVLGAAEDEDALLAKAGATLDYSTPDALLVRRGKQAASEVATGFDRAVGSARRRLGRPASDGSSTDVDVPEASNQ</sequence>
<dbReference type="EMBL" id="PYHR01000002">
    <property type="protein sequence ID" value="PWD51231.1"/>
    <property type="molecule type" value="Genomic_DNA"/>
</dbReference>
<gene>
    <name evidence="2" type="ORF">C8046_11775</name>
</gene>
<dbReference type="OrthoDB" id="3257812at2"/>
<name>A0A2U1ZW85_9MICO</name>
<proteinExistence type="predicted"/>
<evidence type="ECO:0000313" key="3">
    <source>
        <dbReference type="Proteomes" id="UP000245166"/>
    </source>
</evidence>
<dbReference type="Proteomes" id="UP000245166">
    <property type="component" value="Unassembled WGS sequence"/>
</dbReference>
<evidence type="ECO:0000256" key="1">
    <source>
        <dbReference type="SAM" id="MobiDB-lite"/>
    </source>
</evidence>
<keyword evidence="3" id="KW-1185">Reference proteome</keyword>
<evidence type="ECO:0000313" key="2">
    <source>
        <dbReference type="EMBL" id="PWD51231.1"/>
    </source>
</evidence>
<dbReference type="RefSeq" id="WP_109229612.1">
    <property type="nucleotide sequence ID" value="NZ_PYHR01000002.1"/>
</dbReference>